<organism evidence="2 3">
    <name type="scientific">Stutzerimonas zhaodongensis</name>
    <dbReference type="NCBI Taxonomy" id="1176257"/>
    <lineage>
        <taxon>Bacteria</taxon>
        <taxon>Pseudomonadati</taxon>
        <taxon>Pseudomonadota</taxon>
        <taxon>Gammaproteobacteria</taxon>
        <taxon>Pseudomonadales</taxon>
        <taxon>Pseudomonadaceae</taxon>
        <taxon>Stutzerimonas</taxon>
    </lineage>
</organism>
<dbReference type="EMBL" id="RFFM01000002">
    <property type="protein sequence ID" value="RMH90693.1"/>
    <property type="molecule type" value="Genomic_DNA"/>
</dbReference>
<evidence type="ECO:0000313" key="2">
    <source>
        <dbReference type="EMBL" id="RMH90693.1"/>
    </source>
</evidence>
<proteinExistence type="predicted"/>
<dbReference type="Gene3D" id="2.60.40.420">
    <property type="entry name" value="Cupredoxins - blue copper proteins"/>
    <property type="match status" value="1"/>
</dbReference>
<feature type="compositionally biased region" description="Basic and acidic residues" evidence="1">
    <location>
        <begin position="201"/>
        <end position="212"/>
    </location>
</feature>
<dbReference type="OrthoDB" id="9772097at2"/>
<name>A0A3M2HS91_9GAMM</name>
<dbReference type="SUPFAM" id="SSF49503">
    <property type="entry name" value="Cupredoxins"/>
    <property type="match status" value="1"/>
</dbReference>
<dbReference type="Proteomes" id="UP000269774">
    <property type="component" value="Unassembled WGS sequence"/>
</dbReference>
<evidence type="ECO:0000313" key="3">
    <source>
        <dbReference type="Proteomes" id="UP000269774"/>
    </source>
</evidence>
<feature type="region of interest" description="Disordered" evidence="1">
    <location>
        <begin position="191"/>
        <end position="212"/>
    </location>
</feature>
<reference evidence="2 3" key="1">
    <citation type="submission" date="2018-10" db="EMBL/GenBank/DDBJ databases">
        <title>Pseudomonas zhaodongensis NEAU-ST5-21(T) genome.</title>
        <authorList>
            <person name="Peng J."/>
            <person name="Liu Z.-P."/>
        </authorList>
    </citation>
    <scope>NUCLEOTIDE SEQUENCE [LARGE SCALE GENOMIC DNA]</scope>
    <source>
        <strain evidence="2 3">NEAU-ST5-21</strain>
    </source>
</reference>
<dbReference type="InterPro" id="IPR034242">
    <property type="entry name" value="MauL"/>
</dbReference>
<keyword evidence="3" id="KW-1185">Reference proteome</keyword>
<sequence>MLFALSAPLQARPVSVQIFDSQGQPVAGAVLSLAGSPAGNAVGLAVMDQIDKQFSPAVLAVATGTAVSFPNHDGIRHQVYSFSSAKRFELRLYEGTPSAPVTFDQPGLVVLGCNIHDWMLGYVYVTDDPWFAVSDEQGRIQLNVPAGQYPSTLWHPALVDMRPISAGTLQMGAAPIELNLPVAVTAALQPSAPEPTPFAEAFRKATRDAPQP</sequence>
<gene>
    <name evidence="2" type="ORF">EA797_11900</name>
</gene>
<comment type="caution">
    <text evidence="2">The sequence shown here is derived from an EMBL/GenBank/DDBJ whole genome shotgun (WGS) entry which is preliminary data.</text>
</comment>
<accession>A0A3M2HS91</accession>
<protein>
    <submittedName>
        <fullName evidence="2">Methylamine utilization protein</fullName>
    </submittedName>
</protein>
<evidence type="ECO:0000256" key="1">
    <source>
        <dbReference type="SAM" id="MobiDB-lite"/>
    </source>
</evidence>
<dbReference type="InterPro" id="IPR008972">
    <property type="entry name" value="Cupredoxin"/>
</dbReference>
<dbReference type="AlphaFoldDB" id="A0A3M2HS91"/>
<dbReference type="CDD" id="cd04221">
    <property type="entry name" value="MauL"/>
    <property type="match status" value="1"/>
</dbReference>